<proteinExistence type="predicted"/>
<feature type="transmembrane region" description="Helical" evidence="1">
    <location>
        <begin position="28"/>
        <end position="49"/>
    </location>
</feature>
<evidence type="ECO:0000256" key="1">
    <source>
        <dbReference type="SAM" id="Phobius"/>
    </source>
</evidence>
<organism evidence="2 3">
    <name type="scientific">Blastomyces silverae</name>
    <dbReference type="NCBI Taxonomy" id="2060906"/>
    <lineage>
        <taxon>Eukaryota</taxon>
        <taxon>Fungi</taxon>
        <taxon>Dikarya</taxon>
        <taxon>Ascomycota</taxon>
        <taxon>Pezizomycotina</taxon>
        <taxon>Eurotiomycetes</taxon>
        <taxon>Eurotiomycetidae</taxon>
        <taxon>Onygenales</taxon>
        <taxon>Ajellomycetaceae</taxon>
        <taxon>Blastomyces</taxon>
    </lineage>
</organism>
<keyword evidence="1" id="KW-0472">Membrane</keyword>
<dbReference type="OrthoDB" id="4191107at2759"/>
<name>A0A0H1BL15_9EURO</name>
<protein>
    <submittedName>
        <fullName evidence="2">Uncharacterized protein</fullName>
    </submittedName>
</protein>
<feature type="non-terminal residue" evidence="2">
    <location>
        <position position="1"/>
    </location>
</feature>
<dbReference type="EMBL" id="LDEV01001402">
    <property type="protein sequence ID" value="KLJ11742.1"/>
    <property type="molecule type" value="Genomic_DNA"/>
</dbReference>
<evidence type="ECO:0000313" key="3">
    <source>
        <dbReference type="Proteomes" id="UP000053573"/>
    </source>
</evidence>
<reference evidence="3" key="1">
    <citation type="journal article" date="2015" name="PLoS Genet.">
        <title>The dynamic genome and transcriptome of the human fungal pathogen Blastomyces and close relative Emmonsia.</title>
        <authorList>
            <person name="Munoz J.F."/>
            <person name="Gauthier G.M."/>
            <person name="Desjardins C.A."/>
            <person name="Gallo J.E."/>
            <person name="Holder J."/>
            <person name="Sullivan T.D."/>
            <person name="Marty A.J."/>
            <person name="Carmen J.C."/>
            <person name="Chen Z."/>
            <person name="Ding L."/>
            <person name="Gujja S."/>
            <person name="Magrini V."/>
            <person name="Misas E."/>
            <person name="Mitreva M."/>
            <person name="Priest M."/>
            <person name="Saif S."/>
            <person name="Whiston E.A."/>
            <person name="Young S."/>
            <person name="Zeng Q."/>
            <person name="Goldman W.E."/>
            <person name="Mardis E.R."/>
            <person name="Taylor J.W."/>
            <person name="McEwen J.G."/>
            <person name="Clay O.K."/>
            <person name="Klein B.S."/>
            <person name="Cuomo C.A."/>
        </authorList>
    </citation>
    <scope>NUCLEOTIDE SEQUENCE [LARGE SCALE GENOMIC DNA]</scope>
    <source>
        <strain evidence="3">UAMH 139</strain>
    </source>
</reference>
<accession>A0A0H1BL15</accession>
<keyword evidence="1" id="KW-1133">Transmembrane helix</keyword>
<evidence type="ECO:0000313" key="2">
    <source>
        <dbReference type="EMBL" id="KLJ11742.1"/>
    </source>
</evidence>
<dbReference type="AlphaFoldDB" id="A0A0H1BL15"/>
<gene>
    <name evidence="2" type="ORF">EMPG_09653</name>
</gene>
<keyword evidence="1" id="KW-0812">Transmembrane</keyword>
<dbReference type="Proteomes" id="UP000053573">
    <property type="component" value="Unassembled WGS sequence"/>
</dbReference>
<feature type="non-terminal residue" evidence="2">
    <location>
        <position position="119"/>
    </location>
</feature>
<feature type="transmembrane region" description="Helical" evidence="1">
    <location>
        <begin position="61"/>
        <end position="85"/>
    </location>
</feature>
<keyword evidence="3" id="KW-1185">Reference proteome</keyword>
<sequence length="119" mass="13863">ISDYYYRVFYKYSYNTSNHFLLADETEILLSIITLFFTNLSHLIFKFIVNSVSISQSITQSLIFSSIISLFTINLLISVLLQIIADSFILKISIYNHSLSHHIISNQIYKNLLRFLISD</sequence>
<comment type="caution">
    <text evidence="2">The sequence shown here is derived from an EMBL/GenBank/DDBJ whole genome shotgun (WGS) entry which is preliminary data.</text>
</comment>